<protein>
    <submittedName>
        <fullName evidence="2">Unannotated protein</fullName>
    </submittedName>
</protein>
<dbReference type="AlphaFoldDB" id="A0A6J7ELC4"/>
<feature type="transmembrane region" description="Helical" evidence="1">
    <location>
        <begin position="60"/>
        <end position="79"/>
    </location>
</feature>
<dbReference type="EMBL" id="CAFBLM010000098">
    <property type="protein sequence ID" value="CAB4880929.1"/>
    <property type="molecule type" value="Genomic_DNA"/>
</dbReference>
<gene>
    <name evidence="2" type="ORF">UFOPK3401_01437</name>
</gene>
<evidence type="ECO:0000256" key="1">
    <source>
        <dbReference type="SAM" id="Phobius"/>
    </source>
</evidence>
<feature type="transmembrane region" description="Helical" evidence="1">
    <location>
        <begin position="165"/>
        <end position="183"/>
    </location>
</feature>
<dbReference type="Pfam" id="PF11028">
    <property type="entry name" value="TMEM260-like"/>
    <property type="match status" value="1"/>
</dbReference>
<organism evidence="2">
    <name type="scientific">freshwater metagenome</name>
    <dbReference type="NCBI Taxonomy" id="449393"/>
    <lineage>
        <taxon>unclassified sequences</taxon>
        <taxon>metagenomes</taxon>
        <taxon>ecological metagenomes</taxon>
    </lineage>
</organism>
<name>A0A6J7ELC4_9ZZZZ</name>
<keyword evidence="1" id="KW-0472">Membrane</keyword>
<proteinExistence type="predicted"/>
<reference evidence="2" key="1">
    <citation type="submission" date="2020-05" db="EMBL/GenBank/DDBJ databases">
        <authorList>
            <person name="Chiriac C."/>
            <person name="Salcher M."/>
            <person name="Ghai R."/>
            <person name="Kavagutti S V."/>
        </authorList>
    </citation>
    <scope>NUCLEOTIDE SEQUENCE</scope>
</reference>
<accession>A0A6J7ELC4</accession>
<keyword evidence="1" id="KW-0812">Transmembrane</keyword>
<sequence>MVYCLSAAPTVLWGDDAELQRIAITGEARAIGQSSAASHLLWQAVAMGFVRSTTRLPVDAAGLVTLGSSIAGALALVPIEASAGQIAVRAGFSLRSSDVAGVVAALAFGLSHTFWLLASRPDAYTIQTLLLATSLWVMLRAGFSARLILWWVAGLATVSLAMTNHVMILASVPGLAVLGMAGVRVRVGRTISTGIVGGTVLLGVVVSASILGFPAFQAVSTLLR</sequence>
<dbReference type="InterPro" id="IPR021280">
    <property type="entry name" value="TMEM260-like"/>
</dbReference>
<evidence type="ECO:0000313" key="2">
    <source>
        <dbReference type="EMBL" id="CAB4880929.1"/>
    </source>
</evidence>
<feature type="transmembrane region" description="Helical" evidence="1">
    <location>
        <begin position="99"/>
        <end position="117"/>
    </location>
</feature>
<feature type="transmembrane region" description="Helical" evidence="1">
    <location>
        <begin position="195"/>
        <end position="216"/>
    </location>
</feature>
<keyword evidence="1" id="KW-1133">Transmembrane helix</keyword>
<feature type="transmembrane region" description="Helical" evidence="1">
    <location>
        <begin position="129"/>
        <end position="153"/>
    </location>
</feature>